<accession>A0A7C8LGY6</accession>
<evidence type="ECO:0000313" key="5">
    <source>
        <dbReference type="EMBL" id="KAE9634440.1"/>
    </source>
</evidence>
<evidence type="ECO:0000256" key="1">
    <source>
        <dbReference type="ARBA" id="ARBA00000073"/>
    </source>
</evidence>
<evidence type="ECO:0000256" key="3">
    <source>
        <dbReference type="ARBA" id="ARBA00033164"/>
    </source>
</evidence>
<dbReference type="GO" id="GO:0001522">
    <property type="term" value="P:pseudouridine synthesis"/>
    <property type="evidence" value="ECO:0007669"/>
    <property type="project" value="InterPro"/>
</dbReference>
<dbReference type="Proteomes" id="UP000483018">
    <property type="component" value="Unassembled WGS sequence"/>
</dbReference>
<comment type="caution">
    <text evidence="5">The sequence shown here is derived from an EMBL/GenBank/DDBJ whole genome shotgun (WGS) entry which is preliminary data.</text>
</comment>
<proteinExistence type="predicted"/>
<evidence type="ECO:0000256" key="2">
    <source>
        <dbReference type="ARBA" id="ARBA00031870"/>
    </source>
</evidence>
<protein>
    <recommendedName>
        <fullName evidence="2">RNA pseudouridylate synthase</fullName>
    </recommendedName>
    <alternativeName>
        <fullName evidence="3">RNA-uridine isomerase</fullName>
    </alternativeName>
</protein>
<name>A0A7C8LGY6_9FIRM</name>
<feature type="domain" description="Pseudouridine synthase RsuA/RluA-like" evidence="4">
    <location>
        <begin position="11"/>
        <end position="170"/>
    </location>
</feature>
<dbReference type="GO" id="GO:0006396">
    <property type="term" value="P:RNA processing"/>
    <property type="evidence" value="ECO:0007669"/>
    <property type="project" value="UniProtKB-ARBA"/>
</dbReference>
<gene>
    <name evidence="5" type="ORF">GND95_07145</name>
</gene>
<dbReference type="InterPro" id="IPR006145">
    <property type="entry name" value="PsdUridine_synth_RsuA/RluA"/>
</dbReference>
<dbReference type="Pfam" id="PF00849">
    <property type="entry name" value="PseudoU_synth_2"/>
    <property type="match status" value="1"/>
</dbReference>
<evidence type="ECO:0000313" key="6">
    <source>
        <dbReference type="Proteomes" id="UP000483018"/>
    </source>
</evidence>
<dbReference type="AlphaFoldDB" id="A0A7C8LGY6"/>
<dbReference type="SUPFAM" id="SSF55120">
    <property type="entry name" value="Pseudouridine synthase"/>
    <property type="match status" value="1"/>
</dbReference>
<dbReference type="OrthoDB" id="9773999at2"/>
<keyword evidence="6" id="KW-1185">Reference proteome</keyword>
<comment type="catalytic activity">
    <reaction evidence="1">
        <text>a uridine in RNA = a pseudouridine in RNA</text>
        <dbReference type="Rhea" id="RHEA:48348"/>
        <dbReference type="Rhea" id="RHEA-COMP:12068"/>
        <dbReference type="Rhea" id="RHEA-COMP:12069"/>
        <dbReference type="ChEBI" id="CHEBI:65314"/>
        <dbReference type="ChEBI" id="CHEBI:65315"/>
    </reaction>
</comment>
<dbReference type="EMBL" id="WSLF01000005">
    <property type="protein sequence ID" value="KAE9634440.1"/>
    <property type="molecule type" value="Genomic_DNA"/>
</dbReference>
<evidence type="ECO:0000259" key="4">
    <source>
        <dbReference type="Pfam" id="PF00849"/>
    </source>
</evidence>
<dbReference type="InterPro" id="IPR020103">
    <property type="entry name" value="PsdUridine_synth_cat_dom_sf"/>
</dbReference>
<dbReference type="GO" id="GO:0009982">
    <property type="term" value="F:pseudouridine synthase activity"/>
    <property type="evidence" value="ECO:0007669"/>
    <property type="project" value="InterPro"/>
</dbReference>
<dbReference type="GO" id="GO:0003723">
    <property type="term" value="F:RNA binding"/>
    <property type="evidence" value="ECO:0007669"/>
    <property type="project" value="InterPro"/>
</dbReference>
<dbReference type="Gene3D" id="3.30.2350.10">
    <property type="entry name" value="Pseudouridine synthase"/>
    <property type="match status" value="1"/>
</dbReference>
<dbReference type="InterPro" id="IPR050188">
    <property type="entry name" value="RluA_PseudoU_synthase"/>
</dbReference>
<dbReference type="PANTHER" id="PTHR21600">
    <property type="entry name" value="MITOCHONDRIAL RNA PSEUDOURIDINE SYNTHASE"/>
    <property type="match status" value="1"/>
</dbReference>
<sequence>MDIKVLYEDPHIIVVEKPPKVPSQQDKTGDTDLMSLVKDHLKEKYPAARNPYLGLIHRLDRPVGGLMVFAKTKEANAKLSEQMKAHSFKKEYLAVVCGKPDKDHEEIRDYLLKNQARNVSKVVPEGVKGAKEAILEYTYINSVLAEETVLSLLKIKLKTGRHHQIRVQLANKQLPLWGDHKYNPIFVKKKEWTQLALWAWRLTFNHPKTGQLCSFESNPTEYPFNLFNI</sequence>
<dbReference type="RefSeq" id="WP_158740171.1">
    <property type="nucleotide sequence ID" value="NZ_WSLF01000005.1"/>
</dbReference>
<reference evidence="5 6" key="1">
    <citation type="submission" date="2019-12" db="EMBL/GenBank/DDBJ databases">
        <title>Defluviitalea raffinosedens, isolated from a biogas fermenter, genome sequencing and characterization.</title>
        <authorList>
            <person name="Rettenmaier R."/>
            <person name="Schneider M."/>
            <person name="Neuhaus K."/>
            <person name="Liebl W."/>
            <person name="Zverlov V."/>
        </authorList>
    </citation>
    <scope>NUCLEOTIDE SEQUENCE [LARGE SCALE GENOMIC DNA]</scope>
    <source>
        <strain evidence="5 6">249c-K6</strain>
    </source>
</reference>
<organism evidence="5 6">
    <name type="scientific">Defluviitalea raffinosedens</name>
    <dbReference type="NCBI Taxonomy" id="1450156"/>
    <lineage>
        <taxon>Bacteria</taxon>
        <taxon>Bacillati</taxon>
        <taxon>Bacillota</taxon>
        <taxon>Clostridia</taxon>
        <taxon>Lachnospirales</taxon>
        <taxon>Defluviitaleaceae</taxon>
        <taxon>Defluviitalea</taxon>
    </lineage>
</organism>
<dbReference type="GO" id="GO:0140098">
    <property type="term" value="F:catalytic activity, acting on RNA"/>
    <property type="evidence" value="ECO:0007669"/>
    <property type="project" value="UniProtKB-ARBA"/>
</dbReference>
<dbReference type="CDD" id="cd02869">
    <property type="entry name" value="PseudoU_synth_RluA_like"/>
    <property type="match status" value="1"/>
</dbReference>